<sequence length="81" mass="9170">MHYLFLLTPKKYFCDTPGTKTTLLVNASDLLSFLSFPKVVVIRYRFIGSPLSTTSTKASLTCEEPRTSPCEFKIVISLYNK</sequence>
<reference evidence="1 2" key="1">
    <citation type="submission" date="2015-12" db="EMBL/GenBank/DDBJ databases">
        <title>Draft genome of the nematode, Onchocerca flexuosa.</title>
        <authorList>
            <person name="Mitreva M."/>
        </authorList>
    </citation>
    <scope>NUCLEOTIDE SEQUENCE [LARGE SCALE GENOMIC DNA]</scope>
    <source>
        <strain evidence="1">Red Deer</strain>
    </source>
</reference>
<dbReference type="Proteomes" id="UP000242913">
    <property type="component" value="Unassembled WGS sequence"/>
</dbReference>
<protein>
    <submittedName>
        <fullName evidence="3">MSP domain-containing protein</fullName>
    </submittedName>
</protein>
<dbReference type="WBParaSite" id="OFLC_0000169401-mRNA-1">
    <property type="protein sequence ID" value="OFLC_0000169401-mRNA-1"/>
    <property type="gene ID" value="OFLC_0000169401"/>
</dbReference>
<evidence type="ECO:0000313" key="1">
    <source>
        <dbReference type="EMBL" id="OZC11481.1"/>
    </source>
</evidence>
<reference evidence="3" key="2">
    <citation type="submission" date="2016-06" db="UniProtKB">
        <authorList>
            <consortium name="WormBaseParasite"/>
        </authorList>
    </citation>
    <scope>IDENTIFICATION</scope>
</reference>
<dbReference type="AlphaFoldDB" id="A0A183H2I5"/>
<name>A0A183H2I5_9BILA</name>
<gene>
    <name evidence="1" type="ORF">X798_01339</name>
</gene>
<keyword evidence="2" id="KW-1185">Reference proteome</keyword>
<accession>A0A183H2I5</accession>
<evidence type="ECO:0000313" key="3">
    <source>
        <dbReference type="WBParaSite" id="OFLC_0000169401-mRNA-1"/>
    </source>
</evidence>
<dbReference type="EMBL" id="KZ269980">
    <property type="protein sequence ID" value="OZC11481.1"/>
    <property type="molecule type" value="Genomic_DNA"/>
</dbReference>
<evidence type="ECO:0000313" key="2">
    <source>
        <dbReference type="Proteomes" id="UP000242913"/>
    </source>
</evidence>
<proteinExistence type="predicted"/>
<organism evidence="3">
    <name type="scientific">Onchocerca flexuosa</name>
    <dbReference type="NCBI Taxonomy" id="387005"/>
    <lineage>
        <taxon>Eukaryota</taxon>
        <taxon>Metazoa</taxon>
        <taxon>Ecdysozoa</taxon>
        <taxon>Nematoda</taxon>
        <taxon>Chromadorea</taxon>
        <taxon>Rhabditida</taxon>
        <taxon>Spirurina</taxon>
        <taxon>Spiruromorpha</taxon>
        <taxon>Filarioidea</taxon>
        <taxon>Onchocercidae</taxon>
        <taxon>Onchocerca</taxon>
    </lineage>
</organism>